<evidence type="ECO:0000256" key="7">
    <source>
        <dbReference type="SAM" id="Coils"/>
    </source>
</evidence>
<dbReference type="Pfam" id="PF12833">
    <property type="entry name" value="HTH_18"/>
    <property type="match status" value="1"/>
</dbReference>
<dbReference type="GO" id="GO:0043565">
    <property type="term" value="F:sequence-specific DNA binding"/>
    <property type="evidence" value="ECO:0007669"/>
    <property type="project" value="InterPro"/>
</dbReference>
<dbReference type="GO" id="GO:0003700">
    <property type="term" value="F:DNA-binding transcription factor activity"/>
    <property type="evidence" value="ECO:0007669"/>
    <property type="project" value="InterPro"/>
</dbReference>
<dbReference type="InterPro" id="IPR009057">
    <property type="entry name" value="Homeodomain-like_sf"/>
</dbReference>
<feature type="domain" description="Response regulatory" evidence="9">
    <location>
        <begin position="16"/>
        <end position="132"/>
    </location>
</feature>
<evidence type="ECO:0000256" key="5">
    <source>
        <dbReference type="ARBA" id="ARBA00024867"/>
    </source>
</evidence>
<comment type="function">
    <text evidence="5">May play the central regulatory role in sporulation. It may be an element of the effector pathway responsible for the activation of sporulation genes in response to nutritional stress. Spo0A may act in concert with spo0H (a sigma factor) to control the expression of some genes that are critical to the sporulation process.</text>
</comment>
<keyword evidence="7" id="KW-0175">Coiled coil</keyword>
<name>A0A3E2WL96_9FIRM</name>
<dbReference type="SMART" id="SM00342">
    <property type="entry name" value="HTH_ARAC"/>
    <property type="match status" value="1"/>
</dbReference>
<evidence type="ECO:0000256" key="4">
    <source>
        <dbReference type="ARBA" id="ARBA00023163"/>
    </source>
</evidence>
<dbReference type="Proteomes" id="UP000261111">
    <property type="component" value="Unassembled WGS sequence"/>
</dbReference>
<dbReference type="AlphaFoldDB" id="A0A3E2WL96"/>
<dbReference type="EMBL" id="QVIA01000022">
    <property type="protein sequence ID" value="RGC27808.1"/>
    <property type="molecule type" value="Genomic_DNA"/>
</dbReference>
<evidence type="ECO:0000256" key="1">
    <source>
        <dbReference type="ARBA" id="ARBA00018672"/>
    </source>
</evidence>
<protein>
    <recommendedName>
        <fullName evidence="1">Stage 0 sporulation protein A homolog</fullName>
    </recommendedName>
</protein>
<dbReference type="PANTHER" id="PTHR43280:SF28">
    <property type="entry name" value="HTH-TYPE TRANSCRIPTIONAL ACTIVATOR RHAS"/>
    <property type="match status" value="1"/>
</dbReference>
<keyword evidence="6" id="KW-0597">Phosphoprotein</keyword>
<proteinExistence type="predicted"/>
<dbReference type="SUPFAM" id="SSF52172">
    <property type="entry name" value="CheY-like"/>
    <property type="match status" value="1"/>
</dbReference>
<dbReference type="PROSITE" id="PS01124">
    <property type="entry name" value="HTH_ARAC_FAMILY_2"/>
    <property type="match status" value="1"/>
</dbReference>
<keyword evidence="2" id="KW-0805">Transcription regulation</keyword>
<organism evidence="10 11">
    <name type="scientific">Hungatella hathewayi</name>
    <dbReference type="NCBI Taxonomy" id="154046"/>
    <lineage>
        <taxon>Bacteria</taxon>
        <taxon>Bacillati</taxon>
        <taxon>Bacillota</taxon>
        <taxon>Clostridia</taxon>
        <taxon>Lachnospirales</taxon>
        <taxon>Lachnospiraceae</taxon>
        <taxon>Hungatella</taxon>
    </lineage>
</organism>
<dbReference type="InterPro" id="IPR001789">
    <property type="entry name" value="Sig_transdc_resp-reg_receiver"/>
</dbReference>
<dbReference type="PANTHER" id="PTHR43280">
    <property type="entry name" value="ARAC-FAMILY TRANSCRIPTIONAL REGULATOR"/>
    <property type="match status" value="1"/>
</dbReference>
<dbReference type="CDD" id="cd17536">
    <property type="entry name" value="REC_YesN-like"/>
    <property type="match status" value="1"/>
</dbReference>
<dbReference type="PROSITE" id="PS50110">
    <property type="entry name" value="RESPONSE_REGULATORY"/>
    <property type="match status" value="1"/>
</dbReference>
<comment type="caution">
    <text evidence="10">The sequence shown here is derived from an EMBL/GenBank/DDBJ whole genome shotgun (WGS) entry which is preliminary data.</text>
</comment>
<dbReference type="PROSITE" id="PS00041">
    <property type="entry name" value="HTH_ARAC_FAMILY_1"/>
    <property type="match status" value="1"/>
</dbReference>
<dbReference type="SUPFAM" id="SSF46689">
    <property type="entry name" value="Homeodomain-like"/>
    <property type="match status" value="1"/>
</dbReference>
<keyword evidence="3" id="KW-0238">DNA-binding</keyword>
<reference evidence="10 11" key="1">
    <citation type="submission" date="2018-08" db="EMBL/GenBank/DDBJ databases">
        <title>A genome reference for cultivated species of the human gut microbiota.</title>
        <authorList>
            <person name="Zou Y."/>
            <person name="Xue W."/>
            <person name="Luo G."/>
        </authorList>
    </citation>
    <scope>NUCLEOTIDE SEQUENCE [LARGE SCALE GENOMIC DNA]</scope>
    <source>
        <strain evidence="10 11">AF19-21</strain>
    </source>
</reference>
<accession>A0A3E2WL96</accession>
<dbReference type="GO" id="GO:0000160">
    <property type="term" value="P:phosphorelay signal transduction system"/>
    <property type="evidence" value="ECO:0007669"/>
    <property type="project" value="InterPro"/>
</dbReference>
<feature type="modified residue" description="4-aspartylphosphate" evidence="6">
    <location>
        <position position="67"/>
    </location>
</feature>
<dbReference type="SMART" id="SM00448">
    <property type="entry name" value="REC"/>
    <property type="match status" value="1"/>
</dbReference>
<evidence type="ECO:0000313" key="10">
    <source>
        <dbReference type="EMBL" id="RGC27808.1"/>
    </source>
</evidence>
<dbReference type="InterPro" id="IPR018062">
    <property type="entry name" value="HTH_AraC-typ_CS"/>
</dbReference>
<gene>
    <name evidence="10" type="ORF">DWX41_17365</name>
</gene>
<dbReference type="InterPro" id="IPR018060">
    <property type="entry name" value="HTH_AraC"/>
</dbReference>
<dbReference type="Gene3D" id="1.10.10.60">
    <property type="entry name" value="Homeodomain-like"/>
    <property type="match status" value="2"/>
</dbReference>
<evidence type="ECO:0000256" key="6">
    <source>
        <dbReference type="PROSITE-ProRule" id="PRU00169"/>
    </source>
</evidence>
<evidence type="ECO:0000256" key="3">
    <source>
        <dbReference type="ARBA" id="ARBA00023125"/>
    </source>
</evidence>
<feature type="domain" description="HTH araC/xylS-type" evidence="8">
    <location>
        <begin position="429"/>
        <end position="532"/>
    </location>
</feature>
<dbReference type="Gene3D" id="3.40.50.2300">
    <property type="match status" value="1"/>
</dbReference>
<evidence type="ECO:0000256" key="2">
    <source>
        <dbReference type="ARBA" id="ARBA00023015"/>
    </source>
</evidence>
<keyword evidence="4" id="KW-0804">Transcription</keyword>
<evidence type="ECO:0000313" key="11">
    <source>
        <dbReference type="Proteomes" id="UP000261111"/>
    </source>
</evidence>
<evidence type="ECO:0000259" key="9">
    <source>
        <dbReference type="PROSITE" id="PS50110"/>
    </source>
</evidence>
<sequence length="537" mass="62674">MVSAKEKFGGDCSMYSILIVDDEKKEREGISRLLKRYHFNLKISQAVNGEEALKDFEKHEYDILLTDIKMPFMDGIQLIKEVQKRGLNPICIIYSAYGEFEYAQNAISLGVLEYLLKPIRLDAFEDLFHKVIDLCREKEEIEKEKEQTRQAYEEVAAYRLSWNLLGYLEGDRAAGKGELTVYKKETVQELEAEFAFDKNVCVPVLISCYSNLFSMEWEAYQNEIEKQLGGELLVINKADNQILVLVKREAQTFRAKELKKKCELLIEQSKRKYQTDVFIIIGSKTESLIQLKKEYEEMKDQLDYQFFVSDSMLIVHDESYFVKKEQDMLTLYFERIFNCARMQDYGGMKKELEKVFAYIEKQSGFSSIYVKYTFTDAVKKINEYTKSDIDLMTYLERIYEARSFEEVSQTVYEVLDDMANQKKNDEKENRLVRMAKNILYEKYGDSSLSVSSIAEEMHVSSAYLSSLFKVETGENLVKFITKYRVGKSKELLKQSNMKIGDIAAAVGYISVSYYISIFRNHEGCSPVQYREKMNEDN</sequence>
<feature type="coiled-coil region" evidence="7">
    <location>
        <begin position="131"/>
        <end position="158"/>
    </location>
</feature>
<dbReference type="InterPro" id="IPR011006">
    <property type="entry name" value="CheY-like_superfamily"/>
</dbReference>
<dbReference type="Pfam" id="PF00072">
    <property type="entry name" value="Response_reg"/>
    <property type="match status" value="1"/>
</dbReference>
<evidence type="ECO:0000259" key="8">
    <source>
        <dbReference type="PROSITE" id="PS01124"/>
    </source>
</evidence>